<dbReference type="Gene3D" id="3.40.50.1110">
    <property type="entry name" value="SGNH hydrolase"/>
    <property type="match status" value="1"/>
</dbReference>
<keyword evidence="2" id="KW-1133">Transmembrane helix</keyword>
<sequence>MLLLILCTLVLLSTLASALVKNIVVFGDDYSDVGTGHRYSNGPLWSQQLAVGWDASLHSFAFSGSVCNASSSVSIVDQAEMYYQQHLELDPQYTIYAFWVGHADVQAKMLANDTNYEDTLDCIMDQMRTVRKVFKTDRFLMFTLAPMDLMPGALALSKKEQQRIKQAVDSFNEQLHEKVFAQVKHHHLLELDLVDAHDLLVEVIQRPEDYGFKNGQDAFWDHCQGRCNDKEDDYIWWDKQHLTGNAHHIIAKSILMSDSMEPSVNLPFLDQVRTKVDQPHSIFHSPLYHKPHTHTGLLDRLVQQINDAKKQQDKEITADDNEQTAVDAEEGFWLQPLYWMALVTIVVCIGFVLCGKQMQRRRMTGGLAALSGLVNQKRHQDTSTRGQFTRLRQLDTSV</sequence>
<comment type="caution">
    <text evidence="4">The sequence shown here is derived from an EMBL/GenBank/DDBJ whole genome shotgun (WGS) entry which is preliminary data.</text>
</comment>
<evidence type="ECO:0000313" key="5">
    <source>
        <dbReference type="Proteomes" id="UP000242146"/>
    </source>
</evidence>
<dbReference type="PANTHER" id="PTHR45648">
    <property type="entry name" value="GDSL LIPASE/ACYLHYDROLASE FAMILY PROTEIN (AFU_ORTHOLOGUE AFUA_4G14700)"/>
    <property type="match status" value="1"/>
</dbReference>
<keyword evidence="2" id="KW-0472">Membrane</keyword>
<name>A0A1X2G602_9FUNG</name>
<keyword evidence="1" id="KW-0378">Hydrolase</keyword>
<feature type="transmembrane region" description="Helical" evidence="2">
    <location>
        <begin position="337"/>
        <end position="354"/>
    </location>
</feature>
<dbReference type="GO" id="GO:0016788">
    <property type="term" value="F:hydrolase activity, acting on ester bonds"/>
    <property type="evidence" value="ECO:0007669"/>
    <property type="project" value="InterPro"/>
</dbReference>
<accession>A0A1X2G602</accession>
<dbReference type="Proteomes" id="UP000242146">
    <property type="component" value="Unassembled WGS sequence"/>
</dbReference>
<dbReference type="EMBL" id="MCGT01000040">
    <property type="protein sequence ID" value="ORX45907.1"/>
    <property type="molecule type" value="Genomic_DNA"/>
</dbReference>
<keyword evidence="2" id="KW-0812">Transmembrane</keyword>
<feature type="chain" id="PRO_5013298653" description="SGNH hydrolase" evidence="3">
    <location>
        <begin position="19"/>
        <end position="398"/>
    </location>
</feature>
<dbReference type="AlphaFoldDB" id="A0A1X2G602"/>
<evidence type="ECO:0000256" key="2">
    <source>
        <dbReference type="SAM" id="Phobius"/>
    </source>
</evidence>
<keyword evidence="5" id="KW-1185">Reference proteome</keyword>
<dbReference type="InterPro" id="IPR001087">
    <property type="entry name" value="GDSL"/>
</dbReference>
<dbReference type="InterPro" id="IPR051058">
    <property type="entry name" value="GDSL_Est/Lipase"/>
</dbReference>
<evidence type="ECO:0000256" key="1">
    <source>
        <dbReference type="ARBA" id="ARBA00022801"/>
    </source>
</evidence>
<feature type="signal peptide" evidence="3">
    <location>
        <begin position="1"/>
        <end position="18"/>
    </location>
</feature>
<dbReference type="OrthoDB" id="1600564at2759"/>
<gene>
    <name evidence="4" type="ORF">DM01DRAFT_1339863</name>
</gene>
<keyword evidence="3" id="KW-0732">Signal</keyword>
<protein>
    <recommendedName>
        <fullName evidence="6">SGNH hydrolase</fullName>
    </recommendedName>
</protein>
<evidence type="ECO:0000256" key="3">
    <source>
        <dbReference type="SAM" id="SignalP"/>
    </source>
</evidence>
<proteinExistence type="predicted"/>
<organism evidence="4 5">
    <name type="scientific">Hesseltinella vesiculosa</name>
    <dbReference type="NCBI Taxonomy" id="101127"/>
    <lineage>
        <taxon>Eukaryota</taxon>
        <taxon>Fungi</taxon>
        <taxon>Fungi incertae sedis</taxon>
        <taxon>Mucoromycota</taxon>
        <taxon>Mucoromycotina</taxon>
        <taxon>Mucoromycetes</taxon>
        <taxon>Mucorales</taxon>
        <taxon>Cunninghamellaceae</taxon>
        <taxon>Hesseltinella</taxon>
    </lineage>
</organism>
<dbReference type="SUPFAM" id="SSF52266">
    <property type="entry name" value="SGNH hydrolase"/>
    <property type="match status" value="1"/>
</dbReference>
<dbReference type="InterPro" id="IPR036514">
    <property type="entry name" value="SGNH_hydro_sf"/>
</dbReference>
<reference evidence="4 5" key="1">
    <citation type="submission" date="2016-07" db="EMBL/GenBank/DDBJ databases">
        <title>Pervasive Adenine N6-methylation of Active Genes in Fungi.</title>
        <authorList>
            <consortium name="DOE Joint Genome Institute"/>
            <person name="Mondo S.J."/>
            <person name="Dannebaum R.O."/>
            <person name="Kuo R.C."/>
            <person name="Labutti K."/>
            <person name="Haridas S."/>
            <person name="Kuo A."/>
            <person name="Salamov A."/>
            <person name="Ahrendt S.R."/>
            <person name="Lipzen A."/>
            <person name="Sullivan W."/>
            <person name="Andreopoulos W.B."/>
            <person name="Clum A."/>
            <person name="Lindquist E."/>
            <person name="Daum C."/>
            <person name="Ramamoorthy G.K."/>
            <person name="Gryganskyi A."/>
            <person name="Culley D."/>
            <person name="Magnuson J.K."/>
            <person name="James T.Y."/>
            <person name="O'Malley M.A."/>
            <person name="Stajich J.E."/>
            <person name="Spatafora J.W."/>
            <person name="Visel A."/>
            <person name="Grigoriev I.V."/>
        </authorList>
    </citation>
    <scope>NUCLEOTIDE SEQUENCE [LARGE SCALE GENOMIC DNA]</scope>
    <source>
        <strain evidence="4 5">NRRL 3301</strain>
    </source>
</reference>
<dbReference type="Pfam" id="PF00657">
    <property type="entry name" value="Lipase_GDSL"/>
    <property type="match status" value="1"/>
</dbReference>
<evidence type="ECO:0008006" key="6">
    <source>
        <dbReference type="Google" id="ProtNLM"/>
    </source>
</evidence>
<evidence type="ECO:0000313" key="4">
    <source>
        <dbReference type="EMBL" id="ORX45907.1"/>
    </source>
</evidence>
<dbReference type="PANTHER" id="PTHR45648:SF22">
    <property type="entry name" value="GDSL LIPASE_ACYLHYDROLASE FAMILY PROTEIN (AFU_ORTHOLOGUE AFUA_4G14700)"/>
    <property type="match status" value="1"/>
</dbReference>